<protein>
    <submittedName>
        <fullName evidence="12">Diacylglycerol kinase (ATP)</fullName>
        <ecNumber evidence="12">2.7.1.107</ecNumber>
    </submittedName>
</protein>
<sequence length="381" mass="40204">MSDVSTPWETWIGVTALVVALAALVVALVVYLQARRAGRRMGRPARRYGTGLGPREQEAPGERLVAFVANPSKPGVPELRDTLVDACLDAALPEPLWFETTVEDPGRGQARDALAAGADVVVAVGGDGTVRAVAETMAGTGRAMGILPRGTGNLLARNLDISTTSVEDALATVISGHDRHVDVGRLRVDEYADEPGPDSEGARDVDHLFLVIAGLGFDAAMVADADPTLKSKVGWMAYFFAGVRHLHGRRSRMRIEIDDAPAVDTRVRSLMVGNCGLLPGGITLIPDAVIDDGRLDVVAIDARAGLVGWAQVFGEVVMQGIGVSSGDLPRAGRIDTSPARRVRIEVEAGAGEHVQVDGDLLGRARRVTAWVEPGTLVVRSA</sequence>
<feature type="domain" description="Cyclic nucleotide-binding" evidence="10">
    <location>
        <begin position="289"/>
        <end position="334"/>
    </location>
</feature>
<reference evidence="12 13" key="1">
    <citation type="submission" date="2019-10" db="EMBL/GenBank/DDBJ databases">
        <title>Genome sequence of Luteimicrobium xylanilyticum HY-24.</title>
        <authorList>
            <person name="Kim D.Y."/>
            <person name="Park H.-Y."/>
        </authorList>
    </citation>
    <scope>NUCLEOTIDE SEQUENCE [LARGE SCALE GENOMIC DNA]</scope>
    <source>
        <strain evidence="12 13">HY-24</strain>
    </source>
</reference>
<feature type="transmembrane region" description="Helical" evidence="9">
    <location>
        <begin position="12"/>
        <end position="32"/>
    </location>
</feature>
<feature type="domain" description="DAGKc" evidence="11">
    <location>
        <begin position="60"/>
        <end position="190"/>
    </location>
</feature>
<dbReference type="SUPFAM" id="SSF111331">
    <property type="entry name" value="NAD kinase/diacylglycerol kinase-like"/>
    <property type="match status" value="1"/>
</dbReference>
<dbReference type="GO" id="GO:0008654">
    <property type="term" value="P:phospholipid biosynthetic process"/>
    <property type="evidence" value="ECO:0007669"/>
    <property type="project" value="UniProtKB-KW"/>
</dbReference>
<dbReference type="Pfam" id="PF19279">
    <property type="entry name" value="YegS_C"/>
    <property type="match status" value="1"/>
</dbReference>
<evidence type="ECO:0000256" key="3">
    <source>
        <dbReference type="ARBA" id="ARBA00022679"/>
    </source>
</evidence>
<evidence type="ECO:0000256" key="1">
    <source>
        <dbReference type="ARBA" id="ARBA00001946"/>
    </source>
</evidence>
<evidence type="ECO:0000256" key="7">
    <source>
        <dbReference type="ARBA" id="ARBA00023209"/>
    </source>
</evidence>
<dbReference type="InterPro" id="IPR017438">
    <property type="entry name" value="ATP-NAD_kinase_N"/>
</dbReference>
<dbReference type="PROSITE" id="PS50042">
    <property type="entry name" value="CNMP_BINDING_3"/>
    <property type="match status" value="1"/>
</dbReference>
<keyword evidence="7" id="KW-0444">Lipid biosynthesis</keyword>
<keyword evidence="7" id="KW-0443">Lipid metabolism</keyword>
<dbReference type="SMART" id="SM00046">
    <property type="entry name" value="DAGKc"/>
    <property type="match status" value="1"/>
</dbReference>
<dbReference type="Gene3D" id="3.40.50.10330">
    <property type="entry name" value="Probable inorganic polyphosphate/atp-NAD kinase, domain 1"/>
    <property type="match status" value="1"/>
</dbReference>
<evidence type="ECO:0000259" key="10">
    <source>
        <dbReference type="PROSITE" id="PS50042"/>
    </source>
</evidence>
<evidence type="ECO:0000313" key="12">
    <source>
        <dbReference type="EMBL" id="QFU96740.1"/>
    </source>
</evidence>
<keyword evidence="4" id="KW-0547">Nucleotide-binding</keyword>
<dbReference type="InterPro" id="IPR050187">
    <property type="entry name" value="Lipid_Phosphate_FormReg"/>
</dbReference>
<dbReference type="InterPro" id="IPR016064">
    <property type="entry name" value="NAD/diacylglycerol_kinase_sf"/>
</dbReference>
<dbReference type="PANTHER" id="PTHR12358">
    <property type="entry name" value="SPHINGOSINE KINASE"/>
    <property type="match status" value="1"/>
</dbReference>
<dbReference type="GO" id="GO:0004143">
    <property type="term" value="F:ATP-dependent diacylglycerol kinase activity"/>
    <property type="evidence" value="ECO:0007669"/>
    <property type="project" value="UniProtKB-EC"/>
</dbReference>
<keyword evidence="8" id="KW-1208">Phospholipid metabolism</keyword>
<dbReference type="AlphaFoldDB" id="A0A5P9Q6K2"/>
<keyword evidence="9" id="KW-1133">Transmembrane helix</keyword>
<evidence type="ECO:0000259" key="11">
    <source>
        <dbReference type="PROSITE" id="PS50146"/>
    </source>
</evidence>
<evidence type="ECO:0000256" key="9">
    <source>
        <dbReference type="SAM" id="Phobius"/>
    </source>
</evidence>
<dbReference type="Gene3D" id="2.60.200.40">
    <property type="match status" value="1"/>
</dbReference>
<dbReference type="InterPro" id="IPR045540">
    <property type="entry name" value="YegS/DAGK_C"/>
</dbReference>
<dbReference type="EMBL" id="CP045529">
    <property type="protein sequence ID" value="QFU96740.1"/>
    <property type="molecule type" value="Genomic_DNA"/>
</dbReference>
<keyword evidence="3 12" id="KW-0808">Transferase</keyword>
<evidence type="ECO:0000256" key="5">
    <source>
        <dbReference type="ARBA" id="ARBA00022777"/>
    </source>
</evidence>
<evidence type="ECO:0000256" key="4">
    <source>
        <dbReference type="ARBA" id="ARBA00022741"/>
    </source>
</evidence>
<organism evidence="12 13">
    <name type="scientific">Luteimicrobium xylanilyticum</name>
    <dbReference type="NCBI Taxonomy" id="1133546"/>
    <lineage>
        <taxon>Bacteria</taxon>
        <taxon>Bacillati</taxon>
        <taxon>Actinomycetota</taxon>
        <taxon>Actinomycetes</taxon>
        <taxon>Micrococcales</taxon>
        <taxon>Luteimicrobium</taxon>
    </lineage>
</organism>
<name>A0A5P9Q6K2_9MICO</name>
<dbReference type="PANTHER" id="PTHR12358:SF54">
    <property type="entry name" value="SPHINGOSINE KINASE RELATED PROTEIN"/>
    <property type="match status" value="1"/>
</dbReference>
<dbReference type="Pfam" id="PF00781">
    <property type="entry name" value="DAGK_cat"/>
    <property type="match status" value="1"/>
</dbReference>
<comment type="cofactor">
    <cofactor evidence="1">
        <name>Mg(2+)</name>
        <dbReference type="ChEBI" id="CHEBI:18420"/>
    </cofactor>
</comment>
<keyword evidence="5 12" id="KW-0418">Kinase</keyword>
<dbReference type="GO" id="GO:0005524">
    <property type="term" value="F:ATP binding"/>
    <property type="evidence" value="ECO:0007669"/>
    <property type="project" value="UniProtKB-KW"/>
</dbReference>
<dbReference type="EC" id="2.7.1.107" evidence="12"/>
<dbReference type="InterPro" id="IPR000595">
    <property type="entry name" value="cNMP-bd_dom"/>
</dbReference>
<keyword evidence="13" id="KW-1185">Reference proteome</keyword>
<dbReference type="InterPro" id="IPR001206">
    <property type="entry name" value="Diacylglycerol_kinase_cat_dom"/>
</dbReference>
<accession>A0A5P9Q6K2</accession>
<keyword evidence="6" id="KW-0067">ATP-binding</keyword>
<dbReference type="Proteomes" id="UP000326702">
    <property type="component" value="Chromosome"/>
</dbReference>
<comment type="similarity">
    <text evidence="2">Belongs to the diacylglycerol/lipid kinase family.</text>
</comment>
<dbReference type="PROSITE" id="PS50146">
    <property type="entry name" value="DAGK"/>
    <property type="match status" value="1"/>
</dbReference>
<proteinExistence type="inferred from homology"/>
<keyword evidence="9" id="KW-0472">Membrane</keyword>
<evidence type="ECO:0000256" key="2">
    <source>
        <dbReference type="ARBA" id="ARBA00005983"/>
    </source>
</evidence>
<keyword evidence="9" id="KW-0812">Transmembrane</keyword>
<gene>
    <name evidence="12" type="primary">dagK</name>
    <name evidence="12" type="ORF">KDY119_00227</name>
</gene>
<evidence type="ECO:0000313" key="13">
    <source>
        <dbReference type="Proteomes" id="UP000326702"/>
    </source>
</evidence>
<evidence type="ECO:0000256" key="6">
    <source>
        <dbReference type="ARBA" id="ARBA00022840"/>
    </source>
</evidence>
<keyword evidence="7" id="KW-0594">Phospholipid biosynthesis</keyword>
<dbReference type="KEGG" id="lxl:KDY119_00227"/>
<evidence type="ECO:0000256" key="8">
    <source>
        <dbReference type="ARBA" id="ARBA00023264"/>
    </source>
</evidence>